<dbReference type="PROSITE" id="PS50887">
    <property type="entry name" value="GGDEF"/>
    <property type="match status" value="1"/>
</dbReference>
<dbReference type="AlphaFoldDB" id="A0A7K3VRM4"/>
<dbReference type="CDD" id="cd01948">
    <property type="entry name" value="EAL"/>
    <property type="match status" value="1"/>
</dbReference>
<dbReference type="SMART" id="SM00065">
    <property type="entry name" value="GAF"/>
    <property type="match status" value="1"/>
</dbReference>
<evidence type="ECO:0000313" key="5">
    <source>
        <dbReference type="EMBL" id="NEK19855.1"/>
    </source>
</evidence>
<dbReference type="InterPro" id="IPR043128">
    <property type="entry name" value="Rev_trsase/Diguanyl_cyclase"/>
</dbReference>
<feature type="domain" description="GGDEF" evidence="4">
    <location>
        <begin position="369"/>
        <end position="503"/>
    </location>
</feature>
<dbReference type="InterPro" id="IPR013656">
    <property type="entry name" value="PAS_4"/>
</dbReference>
<evidence type="ECO:0000259" key="2">
    <source>
        <dbReference type="PROSITE" id="PS50113"/>
    </source>
</evidence>
<feature type="domain" description="PAC" evidence="2">
    <location>
        <begin position="119"/>
        <end position="172"/>
    </location>
</feature>
<dbReference type="Gene3D" id="3.20.20.450">
    <property type="entry name" value="EAL domain"/>
    <property type="match status" value="1"/>
</dbReference>
<comment type="caution">
    <text evidence="5">The sequence shown here is derived from an EMBL/GenBank/DDBJ whole genome shotgun (WGS) entry which is preliminary data.</text>
</comment>
<dbReference type="Proteomes" id="UP000471705">
    <property type="component" value="Unassembled WGS sequence"/>
</dbReference>
<accession>A0A7K3VRM4</accession>
<dbReference type="Pfam" id="PF08448">
    <property type="entry name" value="PAS_4"/>
    <property type="match status" value="1"/>
</dbReference>
<dbReference type="Pfam" id="PF00990">
    <property type="entry name" value="GGDEF"/>
    <property type="match status" value="1"/>
</dbReference>
<dbReference type="Pfam" id="PF13185">
    <property type="entry name" value="GAF_2"/>
    <property type="match status" value="1"/>
</dbReference>
<dbReference type="InterPro" id="IPR035919">
    <property type="entry name" value="EAL_sf"/>
</dbReference>
<evidence type="ECO:0000256" key="1">
    <source>
        <dbReference type="ARBA" id="ARBA00051114"/>
    </source>
</evidence>
<dbReference type="PANTHER" id="PTHR44757:SF2">
    <property type="entry name" value="BIOFILM ARCHITECTURE MAINTENANCE PROTEIN MBAA"/>
    <property type="match status" value="1"/>
</dbReference>
<dbReference type="NCBIfam" id="TIGR00229">
    <property type="entry name" value="sensory_box"/>
    <property type="match status" value="1"/>
</dbReference>
<dbReference type="PROSITE" id="PS50113">
    <property type="entry name" value="PAC"/>
    <property type="match status" value="1"/>
</dbReference>
<dbReference type="Pfam" id="PF00563">
    <property type="entry name" value="EAL"/>
    <property type="match status" value="1"/>
</dbReference>
<dbReference type="CDD" id="cd01949">
    <property type="entry name" value="GGDEF"/>
    <property type="match status" value="1"/>
</dbReference>
<dbReference type="CDD" id="cd00130">
    <property type="entry name" value="PAS"/>
    <property type="match status" value="1"/>
</dbReference>
<reference evidence="5 6" key="1">
    <citation type="submission" date="2019-12" db="EMBL/GenBank/DDBJ databases">
        <title>Rhizobium genotypes associated with high levels of biological nitrogen fixation by grain legumes in a temperate-maritime cropping system.</title>
        <authorList>
            <person name="Maluk M."/>
            <person name="Francesc Ferrando Molina F."/>
            <person name="Lopez Del Egido L."/>
            <person name="Lafos M."/>
            <person name="Langarica-Fuentes A."/>
            <person name="Gebre Yohannes G."/>
            <person name="Young M.W."/>
            <person name="Martin P."/>
            <person name="Gantlett R."/>
            <person name="Kenicer G."/>
            <person name="Hawes C."/>
            <person name="Begg G.S."/>
            <person name="Quilliam R.S."/>
            <person name="Squire G.R."/>
            <person name="Poole P.S."/>
            <person name="Young P.W."/>
            <person name="Iannetta P.M."/>
            <person name="James E.K."/>
        </authorList>
    </citation>
    <scope>NUCLEOTIDE SEQUENCE [LARGE SCALE GENOMIC DNA]</scope>
    <source>
        <strain evidence="5 6">JHI54</strain>
    </source>
</reference>
<dbReference type="InterPro" id="IPR029787">
    <property type="entry name" value="Nucleotide_cyclase"/>
</dbReference>
<dbReference type="GO" id="GO:0071111">
    <property type="term" value="F:cyclic-guanylate-specific phosphodiesterase activity"/>
    <property type="evidence" value="ECO:0007669"/>
    <property type="project" value="UniProtKB-EC"/>
</dbReference>
<dbReference type="InterPro" id="IPR000014">
    <property type="entry name" value="PAS"/>
</dbReference>
<dbReference type="SUPFAM" id="SSF55781">
    <property type="entry name" value="GAF domain-like"/>
    <property type="match status" value="1"/>
</dbReference>
<comment type="catalytic activity">
    <reaction evidence="1">
        <text>3',3'-c-di-GMP + H2O = 5'-phosphoguanylyl(3'-&gt;5')guanosine + H(+)</text>
        <dbReference type="Rhea" id="RHEA:24902"/>
        <dbReference type="ChEBI" id="CHEBI:15377"/>
        <dbReference type="ChEBI" id="CHEBI:15378"/>
        <dbReference type="ChEBI" id="CHEBI:58754"/>
        <dbReference type="ChEBI" id="CHEBI:58805"/>
        <dbReference type="EC" id="3.1.4.52"/>
    </reaction>
    <physiologicalReaction direction="left-to-right" evidence="1">
        <dbReference type="Rhea" id="RHEA:24903"/>
    </physiologicalReaction>
</comment>
<evidence type="ECO:0000313" key="6">
    <source>
        <dbReference type="Proteomes" id="UP000471705"/>
    </source>
</evidence>
<dbReference type="EMBL" id="WUFV01000033">
    <property type="protein sequence ID" value="NEK19855.1"/>
    <property type="molecule type" value="Genomic_DNA"/>
</dbReference>
<organism evidence="5 6">
    <name type="scientific">Rhizobium leguminosarum</name>
    <dbReference type="NCBI Taxonomy" id="384"/>
    <lineage>
        <taxon>Bacteria</taxon>
        <taxon>Pseudomonadati</taxon>
        <taxon>Pseudomonadota</taxon>
        <taxon>Alphaproteobacteria</taxon>
        <taxon>Hyphomicrobiales</taxon>
        <taxon>Rhizobiaceae</taxon>
        <taxon>Rhizobium/Agrobacterium group</taxon>
        <taxon>Rhizobium</taxon>
    </lineage>
</organism>
<dbReference type="SUPFAM" id="SSF141868">
    <property type="entry name" value="EAL domain-like"/>
    <property type="match status" value="1"/>
</dbReference>
<dbReference type="FunFam" id="3.30.70.270:FF:000001">
    <property type="entry name" value="Diguanylate cyclase domain protein"/>
    <property type="match status" value="1"/>
</dbReference>
<dbReference type="InterPro" id="IPR001633">
    <property type="entry name" value="EAL_dom"/>
</dbReference>
<dbReference type="GO" id="GO:0071732">
    <property type="term" value="P:cellular response to nitric oxide"/>
    <property type="evidence" value="ECO:0007669"/>
    <property type="project" value="UniProtKB-ARBA"/>
</dbReference>
<dbReference type="Gene3D" id="3.30.450.40">
    <property type="match status" value="1"/>
</dbReference>
<dbReference type="InterPro" id="IPR029016">
    <property type="entry name" value="GAF-like_dom_sf"/>
</dbReference>
<dbReference type="PANTHER" id="PTHR44757">
    <property type="entry name" value="DIGUANYLATE CYCLASE DGCP"/>
    <property type="match status" value="1"/>
</dbReference>
<protein>
    <submittedName>
        <fullName evidence="5">EAL domain-containing protein</fullName>
    </submittedName>
</protein>
<dbReference type="SUPFAM" id="SSF55785">
    <property type="entry name" value="PYP-like sensor domain (PAS domain)"/>
    <property type="match status" value="1"/>
</dbReference>
<dbReference type="InterPro" id="IPR000160">
    <property type="entry name" value="GGDEF_dom"/>
</dbReference>
<dbReference type="NCBIfam" id="TIGR00254">
    <property type="entry name" value="GGDEF"/>
    <property type="match status" value="1"/>
</dbReference>
<dbReference type="InterPro" id="IPR052155">
    <property type="entry name" value="Biofilm_reg_signaling"/>
</dbReference>
<dbReference type="SMART" id="SM00267">
    <property type="entry name" value="GGDEF"/>
    <property type="match status" value="1"/>
</dbReference>
<sequence length="778" mass="85585">MALLTGPATIFWPIAAVGPRIAAAGVWMSKIIKLSRAELTGPKERRLLRAMVDQVPDYLFVKDLDCRFVIANEAVVRDNGFDTPDEVLGKTDFDLHDAASAEKFFEIERSVIKSGDSLIDMEELVVDAVTGKEKWLLTTKVAMRDDEGVVIGLVGISRDITARKKEDFLRDEQAVVVEMIALNSPLEVVLERLVRLIESQLDGVFGSILLLDETGHLTHGAAPSLPQEYSRAIDGIAIGADVGSCGSAAYRRESVIVADIATDPLWNDFRDLAALHGLRSCWSTPILSHQGDVLGTFAMYSASVRSPTEIETSLTQMTTRTAAIAIERRLAEDQISFMAHHDMLTGLPNRSLLIDRLTQAMLQTERHNPWVSVVIVDLDNFKLVNDSLGHTAGDALLKEVSKRMLDCVRPTDAVMRLGGDEFVILLTDLPDNTDAISATLHKLRTAIGEPLTIKDQAFHITCSIGVSTFPQDGTDAETLIANADAAMYKAKDAGRDGFQFFTAEINVRAHERLALQDGIRKGIARNEFHLLYQPQVDLKTGRIFAVEALVRWKHPSLGLISPIQFIPMAEETGLIVPLGDWVLEEACRQNKEWQDAGLAPITVCVNVSARQFQDLNWPSRVLRTLDETGLPAECLELELTESLVMRDVDQAVKIMKDLQSAGVAFAIDDFGTGYSSLSALKTLPVSRLKLDQSFVRNLAEDEDDRTIAAAVISLGQKLNMKVIAEGVETDEQVTFLRNNNCDEMQGFHFSKPISSEGIESLLQAQEPKTSSGAIEGRQ</sequence>
<feature type="domain" description="EAL" evidence="3">
    <location>
        <begin position="512"/>
        <end position="766"/>
    </location>
</feature>
<dbReference type="PROSITE" id="PS50883">
    <property type="entry name" value="EAL"/>
    <property type="match status" value="1"/>
</dbReference>
<name>A0A7K3VRM4_RHILE</name>
<proteinExistence type="predicted"/>
<dbReference type="SUPFAM" id="SSF55073">
    <property type="entry name" value="Nucleotide cyclase"/>
    <property type="match status" value="1"/>
</dbReference>
<dbReference type="InterPro" id="IPR003018">
    <property type="entry name" value="GAF"/>
</dbReference>
<dbReference type="InterPro" id="IPR035965">
    <property type="entry name" value="PAS-like_dom_sf"/>
</dbReference>
<dbReference type="InterPro" id="IPR000700">
    <property type="entry name" value="PAS-assoc_C"/>
</dbReference>
<evidence type="ECO:0000259" key="4">
    <source>
        <dbReference type="PROSITE" id="PS50887"/>
    </source>
</evidence>
<gene>
    <name evidence="5" type="ORF">GR257_34385</name>
</gene>
<dbReference type="SMART" id="SM00052">
    <property type="entry name" value="EAL"/>
    <property type="match status" value="1"/>
</dbReference>
<dbReference type="FunFam" id="3.20.20.450:FF:000001">
    <property type="entry name" value="Cyclic di-GMP phosphodiesterase yahA"/>
    <property type="match status" value="1"/>
</dbReference>
<dbReference type="PIRSF" id="PIRSF005925">
    <property type="entry name" value="Dos"/>
    <property type="match status" value="1"/>
</dbReference>
<evidence type="ECO:0000259" key="3">
    <source>
        <dbReference type="PROSITE" id="PS50883"/>
    </source>
</evidence>
<dbReference type="Gene3D" id="3.30.450.20">
    <property type="entry name" value="PAS domain"/>
    <property type="match status" value="1"/>
</dbReference>
<dbReference type="Gene3D" id="3.30.70.270">
    <property type="match status" value="1"/>
</dbReference>
<dbReference type="InterPro" id="IPR012226">
    <property type="entry name" value="Diguanyl_cyclase/Pdiesterase"/>
</dbReference>